<keyword evidence="8" id="KW-1185">Reference proteome</keyword>
<dbReference type="PANTHER" id="PTHR23069">
    <property type="entry name" value="AAA DOMAIN-CONTAINING"/>
    <property type="match status" value="1"/>
</dbReference>
<dbReference type="InterPro" id="IPR041569">
    <property type="entry name" value="AAA_lid_3"/>
</dbReference>
<dbReference type="Gene3D" id="1.10.8.60">
    <property type="match status" value="1"/>
</dbReference>
<dbReference type="Pfam" id="PF00439">
    <property type="entry name" value="Bromodomain"/>
    <property type="match status" value="1"/>
</dbReference>
<proteinExistence type="inferred from homology"/>
<dbReference type="Proteomes" id="UP001244341">
    <property type="component" value="Chromosome 3b"/>
</dbReference>
<dbReference type="InterPro" id="IPR036427">
    <property type="entry name" value="Bromodomain-like_sf"/>
</dbReference>
<dbReference type="PANTHER" id="PTHR23069:SF0">
    <property type="entry name" value="TAT-BINDING HOMOLOG 7"/>
    <property type="match status" value="1"/>
</dbReference>
<feature type="compositionally biased region" description="Polar residues" evidence="5">
    <location>
        <begin position="1266"/>
        <end position="1279"/>
    </location>
</feature>
<protein>
    <recommendedName>
        <fullName evidence="6">AAA+ ATPase domain-containing protein</fullName>
    </recommendedName>
</protein>
<organism evidence="7 8">
    <name type="scientific">Tetradesmus obliquus</name>
    <name type="common">Green alga</name>
    <name type="synonym">Acutodesmus obliquus</name>
    <dbReference type="NCBI Taxonomy" id="3088"/>
    <lineage>
        <taxon>Eukaryota</taxon>
        <taxon>Viridiplantae</taxon>
        <taxon>Chlorophyta</taxon>
        <taxon>core chlorophytes</taxon>
        <taxon>Chlorophyceae</taxon>
        <taxon>CS clade</taxon>
        <taxon>Sphaeropleales</taxon>
        <taxon>Scenedesmaceae</taxon>
        <taxon>Tetradesmus</taxon>
    </lineage>
</organism>
<reference evidence="7 8" key="1">
    <citation type="submission" date="2023-05" db="EMBL/GenBank/DDBJ databases">
        <title>A 100% complete, gapless, phased diploid assembly of the Scenedesmus obliquus UTEX 3031 genome.</title>
        <authorList>
            <person name="Biondi T.C."/>
            <person name="Hanschen E.R."/>
            <person name="Kwon T."/>
            <person name="Eng W."/>
            <person name="Kruse C.P.S."/>
            <person name="Koehler S.I."/>
            <person name="Kunde Y."/>
            <person name="Gleasner C.D."/>
            <person name="You Mak K.T."/>
            <person name="Polle J."/>
            <person name="Hovde B.T."/>
            <person name="Starkenburg S.R."/>
        </authorList>
    </citation>
    <scope>NUCLEOTIDE SEQUENCE [LARGE SCALE GENOMIC DNA]</scope>
    <source>
        <strain evidence="7 8">DOE0152z</strain>
    </source>
</reference>
<feature type="region of interest" description="Disordered" evidence="5">
    <location>
        <begin position="1159"/>
        <end position="1209"/>
    </location>
</feature>
<evidence type="ECO:0000256" key="5">
    <source>
        <dbReference type="SAM" id="MobiDB-lite"/>
    </source>
</evidence>
<feature type="region of interest" description="Disordered" evidence="5">
    <location>
        <begin position="1"/>
        <end position="219"/>
    </location>
</feature>
<name>A0ABY8TR38_TETOB</name>
<dbReference type="InterPro" id="IPR027417">
    <property type="entry name" value="P-loop_NTPase"/>
</dbReference>
<dbReference type="EMBL" id="CP126210">
    <property type="protein sequence ID" value="WIA11344.1"/>
    <property type="molecule type" value="Genomic_DNA"/>
</dbReference>
<dbReference type="SMART" id="SM00382">
    <property type="entry name" value="AAA"/>
    <property type="match status" value="1"/>
</dbReference>
<accession>A0ABY8TR38</accession>
<evidence type="ECO:0000313" key="7">
    <source>
        <dbReference type="EMBL" id="WIA11344.1"/>
    </source>
</evidence>
<dbReference type="PROSITE" id="PS00674">
    <property type="entry name" value="AAA"/>
    <property type="match status" value="1"/>
</dbReference>
<dbReference type="InterPro" id="IPR001487">
    <property type="entry name" value="Bromodomain"/>
</dbReference>
<dbReference type="Pfam" id="PF17862">
    <property type="entry name" value="AAA_lid_3"/>
    <property type="match status" value="1"/>
</dbReference>
<evidence type="ECO:0000256" key="4">
    <source>
        <dbReference type="ARBA" id="ARBA00023117"/>
    </source>
</evidence>
<feature type="domain" description="AAA+ ATPase" evidence="6">
    <location>
        <begin position="396"/>
        <end position="556"/>
    </location>
</feature>
<feature type="compositionally biased region" description="Basic and acidic residues" evidence="5">
    <location>
        <begin position="170"/>
        <end position="197"/>
    </location>
</feature>
<feature type="region of interest" description="Disordered" evidence="5">
    <location>
        <begin position="1243"/>
        <end position="1300"/>
    </location>
</feature>
<feature type="compositionally biased region" description="Acidic residues" evidence="5">
    <location>
        <begin position="46"/>
        <end position="74"/>
    </location>
</feature>
<feature type="region of interest" description="Disordered" evidence="5">
    <location>
        <begin position="857"/>
        <end position="878"/>
    </location>
</feature>
<feature type="region of interest" description="Disordered" evidence="5">
    <location>
        <begin position="1120"/>
        <end position="1146"/>
    </location>
</feature>
<comment type="similarity">
    <text evidence="1">Belongs to the AAA ATPase family.</text>
</comment>
<feature type="compositionally biased region" description="Basic residues" evidence="5">
    <location>
        <begin position="1246"/>
        <end position="1264"/>
    </location>
</feature>
<dbReference type="InterPro" id="IPR003959">
    <property type="entry name" value="ATPase_AAA_core"/>
</dbReference>
<keyword evidence="3" id="KW-0067">ATP-binding</keyword>
<evidence type="ECO:0000256" key="3">
    <source>
        <dbReference type="ARBA" id="ARBA00022840"/>
    </source>
</evidence>
<evidence type="ECO:0000256" key="1">
    <source>
        <dbReference type="ARBA" id="ARBA00006914"/>
    </source>
</evidence>
<dbReference type="InterPro" id="IPR003960">
    <property type="entry name" value="ATPase_AAA_CS"/>
</dbReference>
<feature type="compositionally biased region" description="Low complexity" evidence="5">
    <location>
        <begin position="1184"/>
        <end position="1209"/>
    </location>
</feature>
<dbReference type="Gene3D" id="3.40.50.300">
    <property type="entry name" value="P-loop containing nucleotide triphosphate hydrolases"/>
    <property type="match status" value="1"/>
</dbReference>
<dbReference type="SUPFAM" id="SSF47370">
    <property type="entry name" value="Bromodomain"/>
    <property type="match status" value="1"/>
</dbReference>
<dbReference type="SUPFAM" id="SSF52540">
    <property type="entry name" value="P-loop containing nucleoside triphosphate hydrolases"/>
    <property type="match status" value="1"/>
</dbReference>
<feature type="compositionally biased region" description="Low complexity" evidence="5">
    <location>
        <begin position="1166"/>
        <end position="1175"/>
    </location>
</feature>
<feature type="compositionally biased region" description="Low complexity" evidence="5">
    <location>
        <begin position="91"/>
        <end position="104"/>
    </location>
</feature>
<evidence type="ECO:0000313" key="8">
    <source>
        <dbReference type="Proteomes" id="UP001244341"/>
    </source>
</evidence>
<evidence type="ECO:0000259" key="6">
    <source>
        <dbReference type="SMART" id="SM00382"/>
    </source>
</evidence>
<dbReference type="InterPro" id="IPR003593">
    <property type="entry name" value="AAA+_ATPase"/>
</dbReference>
<feature type="compositionally biased region" description="Pro residues" evidence="5">
    <location>
        <begin position="857"/>
        <end position="873"/>
    </location>
</feature>
<feature type="compositionally biased region" description="Acidic residues" evidence="5">
    <location>
        <begin position="108"/>
        <end position="129"/>
    </location>
</feature>
<keyword evidence="4" id="KW-0103">Bromodomain</keyword>
<dbReference type="Pfam" id="PF00004">
    <property type="entry name" value="AAA"/>
    <property type="match status" value="1"/>
</dbReference>
<evidence type="ECO:0000256" key="2">
    <source>
        <dbReference type="ARBA" id="ARBA00022741"/>
    </source>
</evidence>
<gene>
    <name evidence="7" type="ORF">OEZ85_011465</name>
</gene>
<dbReference type="InterPro" id="IPR045199">
    <property type="entry name" value="ATAD2-like"/>
</dbReference>
<feature type="compositionally biased region" description="Low complexity" evidence="5">
    <location>
        <begin position="155"/>
        <end position="169"/>
    </location>
</feature>
<dbReference type="Gene3D" id="1.20.920.10">
    <property type="entry name" value="Bromodomain-like"/>
    <property type="match status" value="1"/>
</dbReference>
<keyword evidence="2" id="KW-0547">Nucleotide-binding</keyword>
<sequence>MRLQEQLQGFVEYNRDRRGQRSGQKQQQQRRRRSSRDDAGGRYADLSDDDDEDDDEDDDDIIGSGDDADEEDEAAAAAAGGRRRGGGGSGRQLQQRVTRQQLRQQQEHDEDEEEEEEDEDDEEEEEEEERAVRKRYQLRSRERQSIQRYSPRHVSAASAKPSGGASVRGSGERRRDRDRDRHRDRHRERDRERDRGGRHNGRRGSGFGDGGSSSDEYGELLGRLRGDGAWGGFMAAAGAPGPYYTPGIPPNALSTPAAAVAAAAAAAATGLISPGRGLDRRGSCLLGDTAAAAADPVGSGWGHWGGGSSAAAAAGGGVADGLGPFGGVLGRDAAATAGGREGRVGLGQELITPLQVDASIGFDQVGGLDQYLAALKEMIFLPLLYPELFEKFGVQPPRGVLFHGPPGTGKTLVARALAAQASKAAGQKTLVARALAAQASKAAGQKVSFFMRKGADLLSKWVGEAEKQLRLLFEEAARCQPAIIFFDEIDGLAPVRTSKQDQVHNSIVSTLLALMDGLESRGRVVLIGATNRPDALDPALRRPGRFDRELLFPLPDLAARRTILGIHSRAWSPPPAPGLLDELARLTVGYCGADIKALCAEASLAALRRVYPQVYDSDIKLLIDPAAVVVAREDFMTAMQGLTPAAHRATSSHARALNPVIEPCLATPLQAALLHIQQLCVEEALVSTFTEARRAAPAILYWPQAHLWWAAAGSGLRCALIALLDDLPPDLPLLLLATAELATDPAAAAAVGQQRQQQLRLAAAAASSSSSGAQLQQQQDLEALGIEPSLAALFPALGGFEELLQSPQQHSTQQQQQQQVAAAAGCGVLGRVLLGQVGPAERRGMFKGVLDAAAAPPPLAAAPSQQPPPPELPQAPEAAAAAEAAKAAAAAAAARAAYEQDQAVLRSLRVVLRSIASRALAQKRYRLFAEPPLPDEAGGLEALQALSCPMDLLTMLYKVDHQQYLTPAAFLADAHLIVRCAEELYGQPEAAAAAAATTNPAAAAGGADIAAGSADAAAADAGGGLPVLTRSLPAVRVAVCKEISRAIELRDELETQVYQLLPPELVRSCEAIAAKGGPAPPPPGMTLPQHLLPPASAAAAAARGAAGSGYAAAGAGGRFGGAAADGSSKPTRSAARLTGRQMDKRMMHADPEALMRALKARPAKPKPAAAEAEQQAADKEQQGDEQQQQAEEELQAQQQQQAAAGDDVEMADVAAAEQTTAADAAPAVLQAAGRISRTPSLVVLCSKKKKHQKKTKPQAKKRGLKTNPNEVWQPRSSSYAAPAGGATPWDGASGLERVIN</sequence>